<dbReference type="InterPro" id="IPR000485">
    <property type="entry name" value="AsnC-type_HTH_dom"/>
</dbReference>
<feature type="domain" description="HTH asnC-type" evidence="4">
    <location>
        <begin position="4"/>
        <end position="65"/>
    </location>
</feature>
<evidence type="ECO:0000313" key="5">
    <source>
        <dbReference type="EMBL" id="MBW3097921.1"/>
    </source>
</evidence>
<dbReference type="PANTHER" id="PTHR30154">
    <property type="entry name" value="LEUCINE-RESPONSIVE REGULATORY PROTEIN"/>
    <property type="match status" value="1"/>
</dbReference>
<dbReference type="SMART" id="SM00344">
    <property type="entry name" value="HTH_ASNC"/>
    <property type="match status" value="1"/>
</dbReference>
<keyword evidence="3" id="KW-0804">Transcription</keyword>
<dbReference type="InterPro" id="IPR011991">
    <property type="entry name" value="ArsR-like_HTH"/>
</dbReference>
<dbReference type="PANTHER" id="PTHR30154:SF34">
    <property type="entry name" value="TRANSCRIPTIONAL REGULATOR AZLB"/>
    <property type="match status" value="1"/>
</dbReference>
<evidence type="ECO:0000313" key="6">
    <source>
        <dbReference type="Proteomes" id="UP001430804"/>
    </source>
</evidence>
<accession>A0ABS6WPM6</accession>
<dbReference type="InterPro" id="IPR019888">
    <property type="entry name" value="Tscrpt_reg_AsnC-like"/>
</dbReference>
<dbReference type="Pfam" id="PF13412">
    <property type="entry name" value="HTH_24"/>
    <property type="match status" value="1"/>
</dbReference>
<dbReference type="CDD" id="cd00090">
    <property type="entry name" value="HTH_ARSR"/>
    <property type="match status" value="1"/>
</dbReference>
<evidence type="ECO:0000256" key="1">
    <source>
        <dbReference type="ARBA" id="ARBA00023015"/>
    </source>
</evidence>
<dbReference type="PROSITE" id="PS00519">
    <property type="entry name" value="HTH_ASNC_1"/>
    <property type="match status" value="1"/>
</dbReference>
<gene>
    <name evidence="5" type="ORF">KY465_11580</name>
</gene>
<protein>
    <submittedName>
        <fullName evidence="5">Lrp/AsnC family transcriptional regulator</fullName>
    </submittedName>
</protein>
<name>A0ABS6WPM6_9HYPH</name>
<dbReference type="Pfam" id="PF01037">
    <property type="entry name" value="AsnC_trans_reg"/>
    <property type="match status" value="1"/>
</dbReference>
<evidence type="ECO:0000256" key="2">
    <source>
        <dbReference type="ARBA" id="ARBA00023125"/>
    </source>
</evidence>
<evidence type="ECO:0000259" key="4">
    <source>
        <dbReference type="PROSITE" id="PS50956"/>
    </source>
</evidence>
<reference evidence="5" key="1">
    <citation type="submission" date="2021-07" db="EMBL/GenBank/DDBJ databases">
        <title>Pseudohoeflea marina sp. nov. a polyhydroxyalcanoate-producing bacterium.</title>
        <authorList>
            <person name="Zheng W."/>
            <person name="Yu S."/>
            <person name="Huang Y."/>
        </authorList>
    </citation>
    <scope>NUCLEOTIDE SEQUENCE</scope>
    <source>
        <strain evidence="5">DP4N28-3</strain>
    </source>
</reference>
<dbReference type="EMBL" id="JAHWQX010000003">
    <property type="protein sequence ID" value="MBW3097921.1"/>
    <property type="molecule type" value="Genomic_DNA"/>
</dbReference>
<comment type="caution">
    <text evidence="5">The sequence shown here is derived from an EMBL/GenBank/DDBJ whole genome shotgun (WGS) entry which is preliminary data.</text>
</comment>
<dbReference type="InterPro" id="IPR019885">
    <property type="entry name" value="Tscrpt_reg_HTH_AsnC-type_CS"/>
</dbReference>
<dbReference type="InterPro" id="IPR019887">
    <property type="entry name" value="Tscrpt_reg_AsnC/Lrp_C"/>
</dbReference>
<organism evidence="5 6">
    <name type="scientific">Pseudohoeflea coraliihabitans</name>
    <dbReference type="NCBI Taxonomy" id="2860393"/>
    <lineage>
        <taxon>Bacteria</taxon>
        <taxon>Pseudomonadati</taxon>
        <taxon>Pseudomonadota</taxon>
        <taxon>Alphaproteobacteria</taxon>
        <taxon>Hyphomicrobiales</taxon>
        <taxon>Rhizobiaceae</taxon>
        <taxon>Pseudohoeflea</taxon>
    </lineage>
</organism>
<keyword evidence="6" id="KW-1185">Reference proteome</keyword>
<keyword evidence="2" id="KW-0238">DNA-binding</keyword>
<keyword evidence="1" id="KW-0805">Transcription regulation</keyword>
<evidence type="ECO:0000256" key="3">
    <source>
        <dbReference type="ARBA" id="ARBA00023163"/>
    </source>
</evidence>
<sequence>MAVLDDMDRRILKALAQNGRLSNTDLARLIGLSPSPCWQRVKRLEEAGIIAGYAAILDHQALGVGETVLVEVILDRHDAEALENFAQAITAMPEVLEVHLMAGEFDYLLKVAADGTRGVEEFLREKLFRIPGLRHARSNFSLRCLKREVSYVPPG</sequence>
<dbReference type="RefSeq" id="WP_219201874.1">
    <property type="nucleotide sequence ID" value="NZ_JAHWQX010000003.1"/>
</dbReference>
<dbReference type="Proteomes" id="UP001430804">
    <property type="component" value="Unassembled WGS sequence"/>
</dbReference>
<proteinExistence type="predicted"/>
<dbReference type="PROSITE" id="PS50956">
    <property type="entry name" value="HTH_ASNC_2"/>
    <property type="match status" value="1"/>
</dbReference>